<dbReference type="SMART" id="SM00248">
    <property type="entry name" value="ANK"/>
    <property type="match status" value="3"/>
</dbReference>
<evidence type="ECO:0000256" key="2">
    <source>
        <dbReference type="ARBA" id="ARBA00023043"/>
    </source>
</evidence>
<feature type="repeat" description="ANK" evidence="3">
    <location>
        <begin position="117"/>
        <end position="149"/>
    </location>
</feature>
<sequence length="250" mass="27411">MVLSILVLSEAAKTHDGGAAVRVSKTSFIMIYFCLCLGSKYYIANQPGNVLQGLLPDSRDNAPFIPMEIAPSINLNTLVLPKSLVTHHPIHAAILAGSLDMTQAALDTFADVDVMSKQKTPLMLAATLGRVDIMEYLLDQGADVFAENDEGNTALHFACDAGHVYATYVLLTAGADLDLPNQARKTPEDVAMAHLQDLLDTNGVIDEAIVRAWDRHYKAYGFTIPTSVLKQRRKRYGRFLHNLSMIPEQN</sequence>
<dbReference type="AlphaFoldDB" id="A0A6G0XJN4"/>
<dbReference type="Proteomes" id="UP000481153">
    <property type="component" value="Unassembled WGS sequence"/>
</dbReference>
<dbReference type="VEuPathDB" id="FungiDB:AeMF1_003422"/>
<evidence type="ECO:0000313" key="4">
    <source>
        <dbReference type="EMBL" id="KAF0740512.1"/>
    </source>
</evidence>
<evidence type="ECO:0000256" key="3">
    <source>
        <dbReference type="PROSITE-ProRule" id="PRU00023"/>
    </source>
</evidence>
<dbReference type="PROSITE" id="PS50088">
    <property type="entry name" value="ANK_REPEAT"/>
    <property type="match status" value="2"/>
</dbReference>
<feature type="repeat" description="ANK" evidence="3">
    <location>
        <begin position="150"/>
        <end position="182"/>
    </location>
</feature>
<dbReference type="PANTHER" id="PTHR24171">
    <property type="entry name" value="ANKYRIN REPEAT DOMAIN-CONTAINING PROTEIN 39-RELATED"/>
    <property type="match status" value="1"/>
</dbReference>
<dbReference type="PROSITE" id="PS50297">
    <property type="entry name" value="ANK_REP_REGION"/>
    <property type="match status" value="2"/>
</dbReference>
<dbReference type="Pfam" id="PF12796">
    <property type="entry name" value="Ank_2"/>
    <property type="match status" value="1"/>
</dbReference>
<comment type="caution">
    <text evidence="4">The sequence shown here is derived from an EMBL/GenBank/DDBJ whole genome shotgun (WGS) entry which is preliminary data.</text>
</comment>
<name>A0A6G0XJN4_9STRA</name>
<evidence type="ECO:0000313" key="5">
    <source>
        <dbReference type="Proteomes" id="UP000481153"/>
    </source>
</evidence>
<dbReference type="EMBL" id="VJMJ01000051">
    <property type="protein sequence ID" value="KAF0740512.1"/>
    <property type="molecule type" value="Genomic_DNA"/>
</dbReference>
<evidence type="ECO:0000256" key="1">
    <source>
        <dbReference type="ARBA" id="ARBA00022737"/>
    </source>
</evidence>
<accession>A0A6G0XJN4</accession>
<proteinExistence type="predicted"/>
<dbReference type="Gene3D" id="1.25.40.20">
    <property type="entry name" value="Ankyrin repeat-containing domain"/>
    <property type="match status" value="1"/>
</dbReference>
<dbReference type="InterPro" id="IPR002110">
    <property type="entry name" value="Ankyrin_rpt"/>
</dbReference>
<reference evidence="4 5" key="1">
    <citation type="submission" date="2019-07" db="EMBL/GenBank/DDBJ databases">
        <title>Genomics analysis of Aphanomyces spp. identifies a new class of oomycete effector associated with host adaptation.</title>
        <authorList>
            <person name="Gaulin E."/>
        </authorList>
    </citation>
    <scope>NUCLEOTIDE SEQUENCE [LARGE SCALE GENOMIC DNA]</scope>
    <source>
        <strain evidence="4 5">ATCC 201684</strain>
    </source>
</reference>
<protein>
    <submittedName>
        <fullName evidence="4">Uncharacterized protein</fullName>
    </submittedName>
</protein>
<organism evidence="4 5">
    <name type="scientific">Aphanomyces euteiches</name>
    <dbReference type="NCBI Taxonomy" id="100861"/>
    <lineage>
        <taxon>Eukaryota</taxon>
        <taxon>Sar</taxon>
        <taxon>Stramenopiles</taxon>
        <taxon>Oomycota</taxon>
        <taxon>Saprolegniomycetes</taxon>
        <taxon>Saprolegniales</taxon>
        <taxon>Verrucalvaceae</taxon>
        <taxon>Aphanomyces</taxon>
    </lineage>
</organism>
<keyword evidence="1" id="KW-0677">Repeat</keyword>
<dbReference type="SUPFAM" id="SSF48403">
    <property type="entry name" value="Ankyrin repeat"/>
    <property type="match status" value="1"/>
</dbReference>
<keyword evidence="5" id="KW-1185">Reference proteome</keyword>
<keyword evidence="2 3" id="KW-0040">ANK repeat</keyword>
<gene>
    <name evidence="4" type="ORF">Ae201684_004058</name>
</gene>
<dbReference type="InterPro" id="IPR036770">
    <property type="entry name" value="Ankyrin_rpt-contain_sf"/>
</dbReference>